<dbReference type="PROSITE" id="PS00352">
    <property type="entry name" value="CSD_1"/>
    <property type="match status" value="1"/>
</dbReference>
<evidence type="ECO:0000259" key="2">
    <source>
        <dbReference type="PROSITE" id="PS51857"/>
    </source>
</evidence>
<name>A0A4Y3RK09_9ACTN</name>
<sequence>MCVPSRPGRAAIDTGQDCWPGWVELLDGGYTAGEASNDGRHEQALDGLTCDDSVSAYWWNGVRALPTGKVKWFNSEKGFGFLSRDDGGDVFVHSSVLPAGVDALKPGQRVEFGVVAGQRGDQALSVAILDPTPSVAAAQRRKPDELASIVQDLTTLLENITPALERGRYPEKTQGKKIAGLLRAVADQLDV</sequence>
<evidence type="ECO:0000256" key="1">
    <source>
        <dbReference type="RuleBase" id="RU000408"/>
    </source>
</evidence>
<dbReference type="GO" id="GO:0003676">
    <property type="term" value="F:nucleic acid binding"/>
    <property type="evidence" value="ECO:0007669"/>
    <property type="project" value="InterPro"/>
</dbReference>
<dbReference type="PROSITE" id="PS51857">
    <property type="entry name" value="CSD_2"/>
    <property type="match status" value="1"/>
</dbReference>
<keyword evidence="4" id="KW-1185">Reference proteome</keyword>
<proteinExistence type="predicted"/>
<dbReference type="PRINTS" id="PR00050">
    <property type="entry name" value="COLDSHOCK"/>
</dbReference>
<reference evidence="3 4" key="1">
    <citation type="submission" date="2019-06" db="EMBL/GenBank/DDBJ databases">
        <title>Whole genome shotgun sequence of Streptomyces gardneri NBRC 12865.</title>
        <authorList>
            <person name="Hosoyama A."/>
            <person name="Uohara A."/>
            <person name="Ohji S."/>
            <person name="Ichikawa N."/>
        </authorList>
    </citation>
    <scope>NUCLEOTIDE SEQUENCE [LARGE SCALE GENOMIC DNA]</scope>
    <source>
        <strain evidence="3 4">NBRC 12865</strain>
    </source>
</reference>
<dbReference type="Gene3D" id="2.40.50.140">
    <property type="entry name" value="Nucleic acid-binding proteins"/>
    <property type="match status" value="1"/>
</dbReference>
<comment type="caution">
    <text evidence="3">The sequence shown here is derived from an EMBL/GenBank/DDBJ whole genome shotgun (WGS) entry which is preliminary data.</text>
</comment>
<dbReference type="InterPro" id="IPR019844">
    <property type="entry name" value="CSD_CS"/>
</dbReference>
<dbReference type="CDD" id="cd04458">
    <property type="entry name" value="CSP_CDS"/>
    <property type="match status" value="1"/>
</dbReference>
<evidence type="ECO:0000313" key="4">
    <source>
        <dbReference type="Proteomes" id="UP000315226"/>
    </source>
</evidence>
<dbReference type="InterPro" id="IPR012340">
    <property type="entry name" value="NA-bd_OB-fold"/>
</dbReference>
<gene>
    <name evidence="3" type="ORF">SGA01_33140</name>
</gene>
<feature type="domain" description="CSD" evidence="2">
    <location>
        <begin position="65"/>
        <end position="128"/>
    </location>
</feature>
<dbReference type="Pfam" id="PF00313">
    <property type="entry name" value="CSD"/>
    <property type="match status" value="1"/>
</dbReference>
<dbReference type="InterPro" id="IPR050181">
    <property type="entry name" value="Cold_shock_domain"/>
</dbReference>
<dbReference type="InterPro" id="IPR002059">
    <property type="entry name" value="CSP_DNA-bd"/>
</dbReference>
<protein>
    <recommendedName>
        <fullName evidence="2">CSD domain-containing protein</fullName>
    </recommendedName>
</protein>
<dbReference type="AlphaFoldDB" id="A0A4Y3RK09"/>
<comment type="subcellular location">
    <subcellularLocation>
        <location evidence="1">Cytoplasm</location>
    </subcellularLocation>
</comment>
<dbReference type="InterPro" id="IPR011129">
    <property type="entry name" value="CSD"/>
</dbReference>
<dbReference type="PANTHER" id="PTHR11544">
    <property type="entry name" value="COLD SHOCK DOMAIN CONTAINING PROTEINS"/>
    <property type="match status" value="1"/>
</dbReference>
<accession>A0A4Y3RK09</accession>
<evidence type="ECO:0000313" key="3">
    <source>
        <dbReference type="EMBL" id="GEB57709.1"/>
    </source>
</evidence>
<dbReference type="SMART" id="SM00357">
    <property type="entry name" value="CSP"/>
    <property type="match status" value="1"/>
</dbReference>
<dbReference type="Proteomes" id="UP000315226">
    <property type="component" value="Unassembled WGS sequence"/>
</dbReference>
<dbReference type="SUPFAM" id="SSF50249">
    <property type="entry name" value="Nucleic acid-binding proteins"/>
    <property type="match status" value="1"/>
</dbReference>
<dbReference type="EMBL" id="BJMN01000020">
    <property type="protein sequence ID" value="GEB57709.1"/>
    <property type="molecule type" value="Genomic_DNA"/>
</dbReference>
<dbReference type="GO" id="GO:0005737">
    <property type="term" value="C:cytoplasm"/>
    <property type="evidence" value="ECO:0007669"/>
    <property type="project" value="UniProtKB-SubCell"/>
</dbReference>
<organism evidence="3 4">
    <name type="scientific">Streptomyces gardneri</name>
    <dbReference type="NCBI Taxonomy" id="66892"/>
    <lineage>
        <taxon>Bacteria</taxon>
        <taxon>Bacillati</taxon>
        <taxon>Actinomycetota</taxon>
        <taxon>Actinomycetes</taxon>
        <taxon>Kitasatosporales</taxon>
        <taxon>Streptomycetaceae</taxon>
        <taxon>Streptomyces</taxon>
    </lineage>
</organism>